<sequence>MEPSNVHLKASITKQQLYGKRPSYMGSSENLRKPIALRDPRPPTPGPRPGPLPPRPGPPTPPPSPRYRQFRSSIDQQSSILVSRAEPSQYPHPNPPPSPGPGRPGPVNPPPNVPTPPPSPRRSASPWVFSDSSSLLALAVTYLSLATWNGDADPAHVRMAAEHDIYSQRRSNSLVPKTARSSAAIRSGDAKRFSLAA</sequence>
<dbReference type="InParanoid" id="A0A7C8MZX1"/>
<evidence type="ECO:0000313" key="2">
    <source>
        <dbReference type="EMBL" id="KAF2969734.1"/>
    </source>
</evidence>
<accession>A0A7C8MZX1</accession>
<proteinExistence type="predicted"/>
<dbReference type="Proteomes" id="UP000481858">
    <property type="component" value="Unassembled WGS sequence"/>
</dbReference>
<dbReference type="AlphaFoldDB" id="A0A7C8MZX1"/>
<organism evidence="2 3">
    <name type="scientific">Xylaria multiplex</name>
    <dbReference type="NCBI Taxonomy" id="323545"/>
    <lineage>
        <taxon>Eukaryota</taxon>
        <taxon>Fungi</taxon>
        <taxon>Dikarya</taxon>
        <taxon>Ascomycota</taxon>
        <taxon>Pezizomycotina</taxon>
        <taxon>Sordariomycetes</taxon>
        <taxon>Xylariomycetidae</taxon>
        <taxon>Xylariales</taxon>
        <taxon>Xylariaceae</taxon>
        <taxon>Xylaria</taxon>
    </lineage>
</organism>
<evidence type="ECO:0000313" key="3">
    <source>
        <dbReference type="Proteomes" id="UP000481858"/>
    </source>
</evidence>
<feature type="compositionally biased region" description="Pro residues" evidence="1">
    <location>
        <begin position="90"/>
        <end position="120"/>
    </location>
</feature>
<gene>
    <name evidence="2" type="ORF">GQX73_g3848</name>
</gene>
<dbReference type="EMBL" id="WUBL01000032">
    <property type="protein sequence ID" value="KAF2969734.1"/>
    <property type="molecule type" value="Genomic_DNA"/>
</dbReference>
<protein>
    <submittedName>
        <fullName evidence="2">Uncharacterized protein</fullName>
    </submittedName>
</protein>
<feature type="compositionally biased region" description="Basic and acidic residues" evidence="1">
    <location>
        <begin position="30"/>
        <end position="41"/>
    </location>
</feature>
<comment type="caution">
    <text evidence="2">The sequence shown here is derived from an EMBL/GenBank/DDBJ whole genome shotgun (WGS) entry which is preliminary data.</text>
</comment>
<feature type="compositionally biased region" description="Polar residues" evidence="1">
    <location>
        <begin position="70"/>
        <end position="81"/>
    </location>
</feature>
<keyword evidence="3" id="KW-1185">Reference proteome</keyword>
<name>A0A7C8MZX1_9PEZI</name>
<feature type="region of interest" description="Disordered" evidence="1">
    <location>
        <begin position="1"/>
        <end position="127"/>
    </location>
</feature>
<evidence type="ECO:0000256" key="1">
    <source>
        <dbReference type="SAM" id="MobiDB-lite"/>
    </source>
</evidence>
<dbReference type="OrthoDB" id="4772199at2759"/>
<dbReference type="PRINTS" id="PR01217">
    <property type="entry name" value="PRICHEXTENSN"/>
</dbReference>
<feature type="compositionally biased region" description="Pro residues" evidence="1">
    <location>
        <begin position="42"/>
        <end position="65"/>
    </location>
</feature>
<reference evidence="2 3" key="1">
    <citation type="submission" date="2019-12" db="EMBL/GenBank/DDBJ databases">
        <title>Draft genome sequence of the ascomycete Xylaria multiplex DSM 110363.</title>
        <authorList>
            <person name="Buettner E."/>
            <person name="Kellner H."/>
        </authorList>
    </citation>
    <scope>NUCLEOTIDE SEQUENCE [LARGE SCALE GENOMIC DNA]</scope>
    <source>
        <strain evidence="2 3">DSM 110363</strain>
    </source>
</reference>